<feature type="transmembrane region" description="Helical" evidence="7">
    <location>
        <begin position="68"/>
        <end position="90"/>
    </location>
</feature>
<feature type="compositionally biased region" description="Basic and acidic residues" evidence="6">
    <location>
        <begin position="320"/>
        <end position="329"/>
    </location>
</feature>
<feature type="compositionally biased region" description="Basic and acidic residues" evidence="6">
    <location>
        <begin position="370"/>
        <end position="380"/>
    </location>
</feature>
<dbReference type="Proteomes" id="UP001296104">
    <property type="component" value="Unassembled WGS sequence"/>
</dbReference>
<proteinExistence type="inferred from homology"/>
<evidence type="ECO:0000259" key="8">
    <source>
        <dbReference type="Pfam" id="PF20684"/>
    </source>
</evidence>
<feature type="transmembrane region" description="Helical" evidence="7">
    <location>
        <begin position="192"/>
        <end position="214"/>
    </location>
</feature>
<evidence type="ECO:0000313" key="9">
    <source>
        <dbReference type="EMBL" id="CAK3920277.1"/>
    </source>
</evidence>
<evidence type="ECO:0000256" key="7">
    <source>
        <dbReference type="SAM" id="Phobius"/>
    </source>
</evidence>
<dbReference type="GO" id="GO:0016020">
    <property type="term" value="C:membrane"/>
    <property type="evidence" value="ECO:0007669"/>
    <property type="project" value="UniProtKB-SubCell"/>
</dbReference>
<dbReference type="AlphaFoldDB" id="A0AAI9E769"/>
<feature type="domain" description="Rhodopsin" evidence="8">
    <location>
        <begin position="52"/>
        <end position="290"/>
    </location>
</feature>
<dbReference type="Pfam" id="PF20684">
    <property type="entry name" value="Fung_rhodopsin"/>
    <property type="match status" value="1"/>
</dbReference>
<feature type="transmembrane region" description="Helical" evidence="7">
    <location>
        <begin position="226"/>
        <end position="246"/>
    </location>
</feature>
<feature type="transmembrane region" description="Helical" evidence="7">
    <location>
        <begin position="118"/>
        <end position="136"/>
    </location>
</feature>
<evidence type="ECO:0000256" key="5">
    <source>
        <dbReference type="ARBA" id="ARBA00038359"/>
    </source>
</evidence>
<feature type="compositionally biased region" description="Pro residues" evidence="6">
    <location>
        <begin position="395"/>
        <end position="408"/>
    </location>
</feature>
<comment type="caution">
    <text evidence="9">The sequence shown here is derived from an EMBL/GenBank/DDBJ whole genome shotgun (WGS) entry which is preliminary data.</text>
</comment>
<comment type="similarity">
    <text evidence="5">Belongs to the SAT4 family.</text>
</comment>
<dbReference type="PANTHER" id="PTHR33048">
    <property type="entry name" value="PTH11-LIKE INTEGRAL MEMBRANE PROTEIN (AFU_ORTHOLOGUE AFUA_5G11245)"/>
    <property type="match status" value="1"/>
</dbReference>
<protein>
    <recommendedName>
        <fullName evidence="8">Rhodopsin domain-containing protein</fullName>
    </recommendedName>
</protein>
<keyword evidence="3 7" id="KW-1133">Transmembrane helix</keyword>
<evidence type="ECO:0000256" key="1">
    <source>
        <dbReference type="ARBA" id="ARBA00004141"/>
    </source>
</evidence>
<accession>A0AAI9E769</accession>
<keyword evidence="10" id="KW-1185">Reference proteome</keyword>
<keyword evidence="4 7" id="KW-0472">Membrane</keyword>
<sequence>MSPTPTDLNHTPAASAPPGFTSNLIDPVRKEVLPGITLAIVGMVISTAFLAMRVYTKAFLARIFGLDDILLIISWAASLSVQITIVYYMADRTMGTHVWDISVQQLKNLVLVTSVDSVTYLIVLATAKIAILLFYLKLARERWFILATYAAMGVVVSYGIALACSLIFACTPLVRVWDVTVTEGHCINRGKIYLATAGLNATTDIVILILPMPMIYKLQVKRIQKLGLLFIFSIGSTTMVTSMIRLCLMPPLVKATDMSWAILKPAIWICIESNLIVICGSLPILRLFLQNVAPRLIGEYGSTAATGRPGRSAQKHEYASAELSNLERSKRSHRDQYSTMETVVGNDEGSDTFIGERADKAAIAVDITDLGDRDRDDSSLAKHAAPVPYSHGRSTPPPRPARSPPPPV</sequence>
<dbReference type="InterPro" id="IPR049326">
    <property type="entry name" value="Rhodopsin_dom_fungi"/>
</dbReference>
<evidence type="ECO:0000256" key="2">
    <source>
        <dbReference type="ARBA" id="ARBA00022692"/>
    </source>
</evidence>
<evidence type="ECO:0000256" key="3">
    <source>
        <dbReference type="ARBA" id="ARBA00022989"/>
    </source>
</evidence>
<dbReference type="PANTHER" id="PTHR33048:SF124">
    <property type="entry name" value="INTEGRAL MEMBRANE PROTEIN"/>
    <property type="match status" value="1"/>
</dbReference>
<feature type="transmembrane region" description="Helical" evidence="7">
    <location>
        <begin position="143"/>
        <end position="169"/>
    </location>
</feature>
<name>A0AAI9E769_9PEZI</name>
<keyword evidence="2 7" id="KW-0812">Transmembrane</keyword>
<feature type="region of interest" description="Disordered" evidence="6">
    <location>
        <begin position="370"/>
        <end position="408"/>
    </location>
</feature>
<evidence type="ECO:0000256" key="6">
    <source>
        <dbReference type="SAM" id="MobiDB-lite"/>
    </source>
</evidence>
<dbReference type="InterPro" id="IPR052337">
    <property type="entry name" value="SAT4-like"/>
</dbReference>
<evidence type="ECO:0000313" key="10">
    <source>
        <dbReference type="Proteomes" id="UP001296104"/>
    </source>
</evidence>
<dbReference type="EMBL" id="CAVMBE010000012">
    <property type="protein sequence ID" value="CAK3920277.1"/>
    <property type="molecule type" value="Genomic_DNA"/>
</dbReference>
<comment type="subcellular location">
    <subcellularLocation>
        <location evidence="1">Membrane</location>
        <topology evidence="1">Multi-pass membrane protein</topology>
    </subcellularLocation>
</comment>
<organism evidence="9 10">
    <name type="scientific">Lecanosticta acicola</name>
    <dbReference type="NCBI Taxonomy" id="111012"/>
    <lineage>
        <taxon>Eukaryota</taxon>
        <taxon>Fungi</taxon>
        <taxon>Dikarya</taxon>
        <taxon>Ascomycota</taxon>
        <taxon>Pezizomycotina</taxon>
        <taxon>Dothideomycetes</taxon>
        <taxon>Dothideomycetidae</taxon>
        <taxon>Mycosphaerellales</taxon>
        <taxon>Mycosphaerellaceae</taxon>
        <taxon>Lecanosticta</taxon>
    </lineage>
</organism>
<feature type="region of interest" description="Disordered" evidence="6">
    <location>
        <begin position="320"/>
        <end position="351"/>
    </location>
</feature>
<gene>
    <name evidence="9" type="ORF">LECACI_7A002764</name>
</gene>
<reference evidence="9" key="1">
    <citation type="submission" date="2023-11" db="EMBL/GenBank/DDBJ databases">
        <authorList>
            <person name="Alioto T."/>
            <person name="Alioto T."/>
            <person name="Gomez Garrido J."/>
        </authorList>
    </citation>
    <scope>NUCLEOTIDE SEQUENCE</scope>
</reference>
<feature type="transmembrane region" description="Helical" evidence="7">
    <location>
        <begin position="32"/>
        <end position="56"/>
    </location>
</feature>
<evidence type="ECO:0000256" key="4">
    <source>
        <dbReference type="ARBA" id="ARBA00023136"/>
    </source>
</evidence>